<sequence length="246" mass="28211">MGSKLICFDSQEIKNDMKKFDKPGLYLLGFKKTDSIKPHYHIKSSHFIFIDMETARAGAPWFLAMIDRCLDRELLPICLYTQRENATPRLVALYPQKPVPEEQIPAGFNAVFLPYAEDFQRPQNLITPVELEPESMEVQLARKIVQKLKRSYSPEMITNPALRRFYAHLENSTYDNADCTLPKDLTLPAVKRIQAKVGDALEEFRRVCGLKLVSEEDNKPKSRKRKADVDEEAKPAATKARAKKVK</sequence>
<gene>
    <name evidence="4" type="primary">XRCC6_1</name>
    <name evidence="4" type="ORF">Ciccas_006107</name>
</gene>
<proteinExistence type="predicted"/>
<protein>
    <submittedName>
        <fullName evidence="4">X-ray repair cross-complementing protein 6</fullName>
    </submittedName>
</protein>
<dbReference type="AlphaFoldDB" id="A0ABD2Q6R0"/>
<dbReference type="SMART" id="SM00559">
    <property type="entry name" value="Ku78"/>
    <property type="match status" value="1"/>
</dbReference>
<feature type="domain" description="Ku" evidence="3">
    <location>
        <begin position="1"/>
        <end position="131"/>
    </location>
</feature>
<dbReference type="PANTHER" id="PTHR12604">
    <property type="entry name" value="KU AUTOANTIGEN DNA HELICASE"/>
    <property type="match status" value="1"/>
</dbReference>
<dbReference type="InterPro" id="IPR005160">
    <property type="entry name" value="Ku_C"/>
</dbReference>
<keyword evidence="1" id="KW-0238">DNA-binding</keyword>
<dbReference type="EMBL" id="JBJKFK010000790">
    <property type="protein sequence ID" value="KAL3315257.1"/>
    <property type="molecule type" value="Genomic_DNA"/>
</dbReference>
<dbReference type="Proteomes" id="UP001626550">
    <property type="component" value="Unassembled WGS sequence"/>
</dbReference>
<feature type="region of interest" description="Disordered" evidence="2">
    <location>
        <begin position="215"/>
        <end position="246"/>
    </location>
</feature>
<dbReference type="Pfam" id="PF03730">
    <property type="entry name" value="Ku_C"/>
    <property type="match status" value="1"/>
</dbReference>
<name>A0ABD2Q6R0_9PLAT</name>
<dbReference type="Pfam" id="PF02735">
    <property type="entry name" value="Ku"/>
    <property type="match status" value="1"/>
</dbReference>
<organism evidence="4 5">
    <name type="scientific">Cichlidogyrus casuarinus</name>
    <dbReference type="NCBI Taxonomy" id="1844966"/>
    <lineage>
        <taxon>Eukaryota</taxon>
        <taxon>Metazoa</taxon>
        <taxon>Spiralia</taxon>
        <taxon>Lophotrochozoa</taxon>
        <taxon>Platyhelminthes</taxon>
        <taxon>Monogenea</taxon>
        <taxon>Monopisthocotylea</taxon>
        <taxon>Dactylogyridea</taxon>
        <taxon>Ancyrocephalidae</taxon>
        <taxon>Cichlidogyrus</taxon>
    </lineage>
</organism>
<accession>A0ABD2Q6R0</accession>
<evidence type="ECO:0000256" key="1">
    <source>
        <dbReference type="ARBA" id="ARBA00023125"/>
    </source>
</evidence>
<keyword evidence="5" id="KW-1185">Reference proteome</keyword>
<dbReference type="InterPro" id="IPR016194">
    <property type="entry name" value="SPOC-like_C_dom_sf"/>
</dbReference>
<dbReference type="GO" id="GO:0003677">
    <property type="term" value="F:DNA binding"/>
    <property type="evidence" value="ECO:0007669"/>
    <property type="project" value="UniProtKB-KW"/>
</dbReference>
<dbReference type="InterPro" id="IPR006164">
    <property type="entry name" value="DNA_bd_Ku70/Ku80"/>
</dbReference>
<dbReference type="Gene3D" id="1.10.1600.10">
    <property type="match status" value="1"/>
</dbReference>
<reference evidence="4 5" key="1">
    <citation type="submission" date="2024-11" db="EMBL/GenBank/DDBJ databases">
        <title>Adaptive evolution of stress response genes in parasites aligns with host niche diversity.</title>
        <authorList>
            <person name="Hahn C."/>
            <person name="Resl P."/>
        </authorList>
    </citation>
    <scope>NUCLEOTIDE SEQUENCE [LARGE SCALE GENOMIC DNA]</scope>
    <source>
        <strain evidence="4">EGGRZ-B1_66</strain>
        <tissue evidence="4">Body</tissue>
    </source>
</reference>
<evidence type="ECO:0000313" key="4">
    <source>
        <dbReference type="EMBL" id="KAL3315257.1"/>
    </source>
</evidence>
<evidence type="ECO:0000256" key="2">
    <source>
        <dbReference type="SAM" id="MobiDB-lite"/>
    </source>
</evidence>
<dbReference type="Gene3D" id="2.40.290.10">
    <property type="match status" value="1"/>
</dbReference>
<dbReference type="PANTHER" id="PTHR12604:SF2">
    <property type="entry name" value="X-RAY REPAIR CROSS-COMPLEMENTING PROTEIN 6"/>
    <property type="match status" value="1"/>
</dbReference>
<evidence type="ECO:0000259" key="3">
    <source>
        <dbReference type="SMART" id="SM00559"/>
    </source>
</evidence>
<evidence type="ECO:0000313" key="5">
    <source>
        <dbReference type="Proteomes" id="UP001626550"/>
    </source>
</evidence>
<dbReference type="SUPFAM" id="SSF100939">
    <property type="entry name" value="SPOC domain-like"/>
    <property type="match status" value="1"/>
</dbReference>
<comment type="caution">
    <text evidence="4">The sequence shown here is derived from an EMBL/GenBank/DDBJ whole genome shotgun (WGS) entry which is preliminary data.</text>
</comment>